<name>A0ABW8UWU1_9RHOB</name>
<organism evidence="1 2">
    <name type="scientific">Tateyamaria armeniaca</name>
    <dbReference type="NCBI Taxonomy" id="2518930"/>
    <lineage>
        <taxon>Bacteria</taxon>
        <taxon>Pseudomonadati</taxon>
        <taxon>Pseudomonadota</taxon>
        <taxon>Alphaproteobacteria</taxon>
        <taxon>Rhodobacterales</taxon>
        <taxon>Roseobacteraceae</taxon>
        <taxon>Tateyamaria</taxon>
    </lineage>
</organism>
<keyword evidence="2" id="KW-1185">Reference proteome</keyword>
<sequence length="74" mass="8600">MARRLRLDSGLGGLMFERQLRSDSRHWRILFETQLRIEICAIASRAIDSPWGGDPTEPLLRFMAAMRIFPISRL</sequence>
<accession>A0ABW8UWU1</accession>
<reference evidence="1 2" key="1">
    <citation type="submission" date="2024-08" db="EMBL/GenBank/DDBJ databases">
        <title>Tateyamaria sp. nov., isolated from marine algae.</title>
        <authorList>
            <person name="Choi B.J."/>
            <person name="Kim J.M."/>
            <person name="Lee J.K."/>
            <person name="Choi D.G."/>
            <person name="Bayburt H."/>
            <person name="Baek J.H."/>
            <person name="Han D.M."/>
            <person name="Jeon C.O."/>
        </authorList>
    </citation>
    <scope>NUCLEOTIDE SEQUENCE [LARGE SCALE GENOMIC DNA]</scope>
    <source>
        <strain evidence="1 2">KMU-156</strain>
    </source>
</reference>
<evidence type="ECO:0000313" key="2">
    <source>
        <dbReference type="Proteomes" id="UP001627408"/>
    </source>
</evidence>
<proteinExistence type="predicted"/>
<dbReference type="RefSeq" id="WP_407593472.1">
    <property type="nucleotide sequence ID" value="NZ_JBHDIY010000002.1"/>
</dbReference>
<evidence type="ECO:0008006" key="3">
    <source>
        <dbReference type="Google" id="ProtNLM"/>
    </source>
</evidence>
<dbReference type="Proteomes" id="UP001627408">
    <property type="component" value="Unassembled WGS sequence"/>
</dbReference>
<evidence type="ECO:0000313" key="1">
    <source>
        <dbReference type="EMBL" id="MFL4471630.1"/>
    </source>
</evidence>
<comment type="caution">
    <text evidence="1">The sequence shown here is derived from an EMBL/GenBank/DDBJ whole genome shotgun (WGS) entry which is preliminary data.</text>
</comment>
<gene>
    <name evidence="1" type="ORF">ACERZ8_17765</name>
</gene>
<dbReference type="EMBL" id="JBHDIY010000002">
    <property type="protein sequence ID" value="MFL4471630.1"/>
    <property type="molecule type" value="Genomic_DNA"/>
</dbReference>
<protein>
    <recommendedName>
        <fullName evidence="3">Transposase DDE domain-containing protein</fullName>
    </recommendedName>
</protein>